<feature type="transmembrane region" description="Helical" evidence="10">
    <location>
        <begin position="857"/>
        <end position="876"/>
    </location>
</feature>
<dbReference type="SMART" id="SM00303">
    <property type="entry name" value="GPS"/>
    <property type="match status" value="1"/>
</dbReference>
<dbReference type="Gene3D" id="3.80.10.10">
    <property type="entry name" value="Ribonuclease Inhibitor"/>
    <property type="match status" value="2"/>
</dbReference>
<keyword evidence="2" id="KW-0433">Leucine-rich repeat</keyword>
<evidence type="ECO:0000256" key="7">
    <source>
        <dbReference type="ARBA" id="ARBA00023136"/>
    </source>
</evidence>
<dbReference type="Pfam" id="PF00002">
    <property type="entry name" value="7tm_2"/>
    <property type="match status" value="1"/>
</dbReference>
<evidence type="ECO:0000313" key="13">
    <source>
        <dbReference type="Proteomes" id="UP000515154"/>
    </source>
</evidence>
<evidence type="ECO:0000256" key="1">
    <source>
        <dbReference type="ARBA" id="ARBA00004141"/>
    </source>
</evidence>
<dbReference type="PROSITE" id="PS50221">
    <property type="entry name" value="GAIN_B"/>
    <property type="match status" value="1"/>
</dbReference>
<feature type="transmembrane region" description="Helical" evidence="10">
    <location>
        <begin position="960"/>
        <end position="983"/>
    </location>
</feature>
<dbReference type="InterPro" id="IPR032675">
    <property type="entry name" value="LRR_dom_sf"/>
</dbReference>
<feature type="transmembrane region" description="Helical" evidence="10">
    <location>
        <begin position="918"/>
        <end position="940"/>
    </location>
</feature>
<dbReference type="Pfam" id="PF13855">
    <property type="entry name" value="LRR_8"/>
    <property type="match status" value="2"/>
</dbReference>
<dbReference type="SUPFAM" id="SSF81321">
    <property type="entry name" value="Family A G protein-coupled receptor-like"/>
    <property type="match status" value="1"/>
</dbReference>
<proteinExistence type="predicted"/>
<dbReference type="InterPro" id="IPR000832">
    <property type="entry name" value="GPCR_2_secretin-like"/>
</dbReference>
<dbReference type="Gene3D" id="1.20.1070.10">
    <property type="entry name" value="Rhodopsin 7-helix transmembrane proteins"/>
    <property type="match status" value="1"/>
</dbReference>
<dbReference type="InterPro" id="IPR000203">
    <property type="entry name" value="GPS"/>
</dbReference>
<dbReference type="PROSITE" id="PS00650">
    <property type="entry name" value="G_PROTEIN_RECEP_F2_2"/>
    <property type="match status" value="1"/>
</dbReference>
<dbReference type="CDD" id="cd15040">
    <property type="entry name" value="7tmB2_Adhesion"/>
    <property type="match status" value="1"/>
</dbReference>
<dbReference type="SMART" id="SM00369">
    <property type="entry name" value="LRR_TYP"/>
    <property type="match status" value="7"/>
</dbReference>
<dbReference type="RefSeq" id="XP_036369853.1">
    <property type="nucleotide sequence ID" value="XM_036513960.1"/>
</dbReference>
<dbReference type="InterPro" id="IPR001611">
    <property type="entry name" value="Leu-rich_rpt"/>
</dbReference>
<dbReference type="InterPro" id="IPR057244">
    <property type="entry name" value="GAIN_B"/>
</dbReference>
<keyword evidence="9" id="KW-0325">Glycoprotein</keyword>
<feature type="domain" description="GAIN-B" evidence="11">
    <location>
        <begin position="648"/>
        <end position="812"/>
    </location>
</feature>
<evidence type="ECO:0000256" key="10">
    <source>
        <dbReference type="SAM" id="Phobius"/>
    </source>
</evidence>
<dbReference type="GO" id="GO:0004930">
    <property type="term" value="F:G protein-coupled receptor activity"/>
    <property type="evidence" value="ECO:0007669"/>
    <property type="project" value="InterPro"/>
</dbReference>
<dbReference type="PANTHER" id="PTHR45692">
    <property type="entry name" value="G_PROTEIN_RECEP_F2_4 DOMAIN-CONTAINING PROTEIN"/>
    <property type="match status" value="1"/>
</dbReference>
<feature type="transmembrane region" description="Helical" evidence="10">
    <location>
        <begin position="1004"/>
        <end position="1024"/>
    </location>
</feature>
<dbReference type="PROSITE" id="PS50261">
    <property type="entry name" value="G_PROTEIN_RECEP_F2_4"/>
    <property type="match status" value="1"/>
</dbReference>
<evidence type="ECO:0000256" key="8">
    <source>
        <dbReference type="ARBA" id="ARBA00023157"/>
    </source>
</evidence>
<keyword evidence="3 10" id="KW-0812">Transmembrane</keyword>
<keyword evidence="13" id="KW-1185">Reference proteome</keyword>
<comment type="subcellular location">
    <subcellularLocation>
        <location evidence="1">Membrane</location>
        <topology evidence="1">Multi-pass membrane protein</topology>
    </subcellularLocation>
</comment>
<evidence type="ECO:0000256" key="6">
    <source>
        <dbReference type="ARBA" id="ARBA00022989"/>
    </source>
</evidence>
<keyword evidence="6 10" id="KW-1133">Transmembrane helix</keyword>
<evidence type="ECO:0000259" key="11">
    <source>
        <dbReference type="PROSITE" id="PS50221"/>
    </source>
</evidence>
<sequence length="1088" mass="122714">MKGEIFRNLSRLTSLYLGGNGMKIEAQIFQNLSGLTTLYLNDNNITYIQRDIFANLPNLEELYLNENNIDKIQVGTFDDLTRLRYLDLGGNDMKEIKTELFQNLPRLRTLYLNGNNIDKIQVGTFDNLFQLSSLYLNGNNIDKIQVGTFDNLPWLRYLNLSNNQIQNYEDGAFLFLPNINYIDLRNNKAKMCECHLPALVNYTKSEFGRTLEVQGECQTDSGNNQNKVIPIMEYSQCQNYSLFQRNLQCQTCSGMMCNNTNVSYCTGDEPVCQFKLSMDGIKLKFEKSCRTHRKCVDAMGGNVYKCNELTSGSTCVACCIGNLCNKKDFIGWTNSFVFHLISNSTLKKFNEYKSSVENVSRTMEHELSNLAGNFEVQYCGFEKNSEVFTITCIVLRTTTKDQIFTQVFEAFQTSQTLRDLGLQQRNMELINEMFCDEITTATSNGTFHWPMTRVGTSVTIPCHANVATRYCSSGKMEYSEMPTSHYVKSPKCSPFTGVWKEPDMSQCYNTEGITQQLENITSEDIDKENVEEISTIVRDISKKSVYFKAEDIDLAVDIQEKMLPLISNVSTNITLNNILPSINNMIDTPEEILVEAEQSDGTGSRMLDIIEAIPEEIPLEEQQLTVLHPNLGIGVIKVEKDTFNGAVFGISFGNKENEAKTMIYNNSDSYLQVNDNVDFISLPMSLSKHLKTEDQSAVSRITFFSLQDDKLYRVKQNSSAKANTTIISNIIAANVPNVQIMDLDQPVTISVGLTEKNPGNLRCVYWDETLGQEPHWSTKGCNTSTYVPAEKMICSCDHLTSFAVLMEIYAIPAHGNISHLLYKTSYIGCGISLACLLLTVIFYVCSKCLRKLMPSKILINMCISLAITNVIFLAGMRPYDSEKAACKAVAALLHFFILTSLMWTAVEALHIFLRMPSFMIKSSIAAWGLPAVIVAITLAINHTNNYIRIADVCWLSKVSFYVAFLAPVVAILLFNFIVIFLAICRRSSKKSDEQSEHEIKKMRVFGIFSVTILFVLSWVIAFIAEEEGVGVFHILFIIFNILLGMFIFIFYCIYKKDARDAISSYAMRANKSSNSGNKTDVGTAETRT</sequence>
<evidence type="ECO:0000256" key="5">
    <source>
        <dbReference type="ARBA" id="ARBA00022737"/>
    </source>
</evidence>
<dbReference type="Pfam" id="PF01825">
    <property type="entry name" value="GPS"/>
    <property type="match status" value="1"/>
</dbReference>
<feature type="transmembrane region" description="Helical" evidence="10">
    <location>
        <begin position="825"/>
        <end position="845"/>
    </location>
</feature>
<dbReference type="PANTHER" id="PTHR45692:SF1">
    <property type="entry name" value="G-PROTEIN COUPLED RECEPTORS FAMILY 2 PROFILE 2 DOMAIN-CONTAINING PROTEIN"/>
    <property type="match status" value="1"/>
</dbReference>
<dbReference type="SUPFAM" id="SSF52058">
    <property type="entry name" value="L domain-like"/>
    <property type="match status" value="1"/>
</dbReference>
<dbReference type="FunFam" id="3.80.10.10:FF:000770">
    <property type="entry name" value="Uncharacterized protein"/>
    <property type="match status" value="1"/>
</dbReference>
<evidence type="ECO:0000259" key="12">
    <source>
        <dbReference type="PROSITE" id="PS50261"/>
    </source>
</evidence>
<accession>A0A7E6FQH6</accession>
<dbReference type="Proteomes" id="UP000515154">
    <property type="component" value="Linkage group LG27"/>
</dbReference>
<organism evidence="13 14">
    <name type="scientific">Octopus sinensis</name>
    <name type="common">East Asian common octopus</name>
    <dbReference type="NCBI Taxonomy" id="2607531"/>
    <lineage>
        <taxon>Eukaryota</taxon>
        <taxon>Metazoa</taxon>
        <taxon>Spiralia</taxon>
        <taxon>Lophotrochozoa</taxon>
        <taxon>Mollusca</taxon>
        <taxon>Cephalopoda</taxon>
        <taxon>Coleoidea</taxon>
        <taxon>Octopodiformes</taxon>
        <taxon>Octopoda</taxon>
        <taxon>Incirrata</taxon>
        <taxon>Octopodidae</taxon>
        <taxon>Octopus</taxon>
    </lineage>
</organism>
<keyword evidence="7 10" id="KW-0472">Membrane</keyword>
<dbReference type="InterPro" id="IPR017983">
    <property type="entry name" value="GPCR_2_secretin-like_CS"/>
</dbReference>
<dbReference type="AlphaFoldDB" id="A0A7E6FQH6"/>
<dbReference type="PROSITE" id="PS51450">
    <property type="entry name" value="LRR"/>
    <property type="match status" value="1"/>
</dbReference>
<keyword evidence="5" id="KW-0677">Repeat</keyword>
<name>A0A7E6FQH6_9MOLL</name>
<reference evidence="14" key="1">
    <citation type="submission" date="2025-08" db="UniProtKB">
        <authorList>
            <consortium name="RefSeq"/>
        </authorList>
    </citation>
    <scope>IDENTIFICATION</scope>
</reference>
<evidence type="ECO:0000313" key="14">
    <source>
        <dbReference type="RefSeq" id="XP_036369853.1"/>
    </source>
</evidence>
<evidence type="ECO:0000256" key="2">
    <source>
        <dbReference type="ARBA" id="ARBA00022614"/>
    </source>
</evidence>
<dbReference type="InterPro" id="IPR017981">
    <property type="entry name" value="GPCR_2-like_7TM"/>
</dbReference>
<dbReference type="GO" id="GO:0007166">
    <property type="term" value="P:cell surface receptor signaling pathway"/>
    <property type="evidence" value="ECO:0007669"/>
    <property type="project" value="InterPro"/>
</dbReference>
<evidence type="ECO:0000256" key="4">
    <source>
        <dbReference type="ARBA" id="ARBA00022729"/>
    </source>
</evidence>
<dbReference type="KEGG" id="osn:115225268"/>
<gene>
    <name evidence="14" type="primary">LOC115225268</name>
</gene>
<dbReference type="GO" id="GO:0016020">
    <property type="term" value="C:membrane"/>
    <property type="evidence" value="ECO:0007669"/>
    <property type="project" value="UniProtKB-SubCell"/>
</dbReference>
<evidence type="ECO:0000256" key="9">
    <source>
        <dbReference type="ARBA" id="ARBA00023180"/>
    </source>
</evidence>
<dbReference type="PRINTS" id="PR00249">
    <property type="entry name" value="GPCRSECRETIN"/>
</dbReference>
<keyword evidence="8" id="KW-1015">Disulfide bond</keyword>
<keyword evidence="4" id="KW-0732">Signal</keyword>
<protein>
    <submittedName>
        <fullName evidence="14">Adhesion G-protein coupled receptor G6-like</fullName>
    </submittedName>
</protein>
<feature type="transmembrane region" description="Helical" evidence="10">
    <location>
        <begin position="888"/>
        <end position="906"/>
    </location>
</feature>
<dbReference type="InterPro" id="IPR003591">
    <property type="entry name" value="Leu-rich_rpt_typical-subtyp"/>
</dbReference>
<feature type="transmembrane region" description="Helical" evidence="10">
    <location>
        <begin position="1030"/>
        <end position="1054"/>
    </location>
</feature>
<evidence type="ECO:0000256" key="3">
    <source>
        <dbReference type="ARBA" id="ARBA00022692"/>
    </source>
</evidence>
<feature type="domain" description="G-protein coupled receptors family 2 profile 2" evidence="12">
    <location>
        <begin position="821"/>
        <end position="1055"/>
    </location>
</feature>
<dbReference type="InterPro" id="IPR046338">
    <property type="entry name" value="GAIN_dom_sf"/>
</dbReference>
<dbReference type="Gene3D" id="2.60.220.50">
    <property type="match status" value="1"/>
</dbReference>